<proteinExistence type="predicted"/>
<dbReference type="VEuPathDB" id="TriTrypDB:ECC02_009174"/>
<dbReference type="Proteomes" id="UP000583944">
    <property type="component" value="Unassembled WGS sequence"/>
</dbReference>
<feature type="region of interest" description="Disordered" evidence="1">
    <location>
        <begin position="1"/>
        <end position="47"/>
    </location>
</feature>
<dbReference type="AlphaFoldDB" id="A0A7J6XUI8"/>
<accession>A0A7J6XUI8</accession>
<evidence type="ECO:0000313" key="3">
    <source>
        <dbReference type="Proteomes" id="UP000583944"/>
    </source>
</evidence>
<name>A0A7J6XUI8_TRYCR</name>
<evidence type="ECO:0000313" key="2">
    <source>
        <dbReference type="EMBL" id="KAF5217933.1"/>
    </source>
</evidence>
<feature type="region of interest" description="Disordered" evidence="1">
    <location>
        <begin position="133"/>
        <end position="178"/>
    </location>
</feature>
<organism evidence="2 3">
    <name type="scientific">Trypanosoma cruzi</name>
    <dbReference type="NCBI Taxonomy" id="5693"/>
    <lineage>
        <taxon>Eukaryota</taxon>
        <taxon>Discoba</taxon>
        <taxon>Euglenozoa</taxon>
        <taxon>Kinetoplastea</taxon>
        <taxon>Metakinetoplastina</taxon>
        <taxon>Trypanosomatida</taxon>
        <taxon>Trypanosomatidae</taxon>
        <taxon>Trypanosoma</taxon>
        <taxon>Schizotrypanum</taxon>
    </lineage>
</organism>
<reference evidence="2 3" key="1">
    <citation type="journal article" date="2019" name="Genome Biol. Evol.">
        <title>Nanopore Sequencing Significantly Improves Genome Assembly of the Protozoan Parasite Trypanosoma cruzi.</title>
        <authorList>
            <person name="Diaz-Viraque F."/>
            <person name="Pita S."/>
            <person name="Greif G."/>
            <person name="de Souza R.C.M."/>
            <person name="Iraola G."/>
            <person name="Robello C."/>
        </authorList>
    </citation>
    <scope>NUCLEOTIDE SEQUENCE [LARGE SCALE GENOMIC DNA]</scope>
    <source>
        <strain evidence="2 3">Berenice</strain>
    </source>
</reference>
<sequence length="279" mass="30737">MVHYGHTSLPTACRAAASEPSQEPRRGAITTPVRQSIPLAPPNCGQQVPRAPKDTRVCFVPQSQWRWAWHSHGSVVGTPCSRTATPVGEAAEAHRPRSNTRHATNPNTATLSPFFILFYSRCRSVCPITDTKNKCTPSQGGRNKEKRRHDPTVPPRVNTLLHPPPLPRRGPQSHRRVSTTICTTPSCTEQWARRGHASPRSIFPPLKCCVPAKSSKRKQSAHKPNQHPHLLKHITSHGVKSKDTPAVAGGMEFPCQPCKETQQLCGVKVAAPRCCPQFK</sequence>
<gene>
    <name evidence="2" type="ORF">ECC02_009174</name>
</gene>
<protein>
    <submittedName>
        <fullName evidence="2">Uncharacterized protein</fullName>
    </submittedName>
</protein>
<dbReference type="EMBL" id="JABDHM010000114">
    <property type="protein sequence ID" value="KAF5217933.1"/>
    <property type="molecule type" value="Genomic_DNA"/>
</dbReference>
<comment type="caution">
    <text evidence="2">The sequence shown here is derived from an EMBL/GenBank/DDBJ whole genome shotgun (WGS) entry which is preliminary data.</text>
</comment>
<evidence type="ECO:0000256" key="1">
    <source>
        <dbReference type="SAM" id="MobiDB-lite"/>
    </source>
</evidence>